<dbReference type="Pfam" id="PF24056">
    <property type="entry name" value="zf-C2H2_ZFHX3"/>
    <property type="match status" value="1"/>
</dbReference>
<dbReference type="PANTHER" id="PTHR45891">
    <property type="entry name" value="ZINC FINGER HOMEOBOX PROTEIN"/>
    <property type="match status" value="1"/>
</dbReference>
<evidence type="ECO:0000256" key="1">
    <source>
        <dbReference type="ARBA" id="ARBA00004123"/>
    </source>
</evidence>
<evidence type="ECO:0000256" key="4">
    <source>
        <dbReference type="ARBA" id="ARBA00022771"/>
    </source>
</evidence>
<keyword evidence="13" id="KW-1185">Reference proteome</keyword>
<dbReference type="FunFam" id="3.30.160.60:FF:000081">
    <property type="entry name" value="Zinc finger homeobox protein 4"/>
    <property type="match status" value="1"/>
</dbReference>
<feature type="compositionally biased region" description="Low complexity" evidence="10">
    <location>
        <begin position="706"/>
        <end position="715"/>
    </location>
</feature>
<dbReference type="AlphaFoldDB" id="A0AAD9PF25"/>
<dbReference type="Gene3D" id="3.30.160.60">
    <property type="entry name" value="Classic Zinc Finger"/>
    <property type="match status" value="2"/>
</dbReference>
<evidence type="ECO:0000313" key="13">
    <source>
        <dbReference type="Proteomes" id="UP001209878"/>
    </source>
</evidence>
<comment type="caution">
    <text evidence="12">The sequence shown here is derived from an EMBL/GenBank/DDBJ whole genome shotgun (WGS) entry which is preliminary data.</text>
</comment>
<keyword evidence="8" id="KW-0539">Nucleus</keyword>
<dbReference type="SMART" id="SM00355">
    <property type="entry name" value="ZnF_C2H2"/>
    <property type="match status" value="8"/>
</dbReference>
<sequence>MLSSNGQLRTNAFPLHRMTEPLPSLGKAVKLEPLVKPADMLNGLLEHMDTSLPCAVSPPDVTMTPSPLGSLSNDEAMDTCSGDEMESTATGQRPPTPQKGHNKTSKDIPTAGSSQASHSEGPPAPTTAVKAEPINCGECLKQFTDIRSYMDHVCSENLPADDNDDLLSDGESFDGKIIYNRDGSAYIIEGQSDSSDAESLLDVSQLEGSIVDERGKIPTSQLASIPQIANAVYIHRNPAMFYNSLYMLSEKVPQHVAPIMHSYRVYDVRTKTQDEKACVNGNNSVGETCNGDKQTSKLSLNNDDAAAVTVPTKPILMCFICKLSFGFAKSFVAHAISEHAMELNSAEKKIIAKKNASAIIQGGGKGKVPLMSFLEPTTTSLPTSHGQNAVTSVAMETEKQGSTTVSSHDRSVGDVATSYPSSSPSSSLSISPVTSSVTTTPATKPAIFEQSDDSHSSCDSTQLMKCSSNNKESPCHKHMSPDGTAVSDDEDHKKDDITASPVDDNDRPTSNSNSVESANAARTTPTSDADVSGIHQVALSTQSSCSGGVLTSMPLFSSSSTNSMPVRGIVIRAGCEDHPQGNITGIGCSKCDMVVGGSRGFLGNGGSPVALMHSRNSCKTLKCPKCNWHYKYQETLEIHMKEKHLESDTQCIYCITNQAHPRLARGEVYNCGYKPYRCDVCNYSTTTKGNLSIHMQSDKHINNMQELQQSQQQQQPNDAVIAPPPLPAPSISELPPSSGAVTPPAVPDLNGAKKNKSKPVWRCDVCNYETNVARNLRIHMTSEKHTHNMVALQQSMNHMQRDMQFQLTQLAYMGHDPGMMMSLPGGALSMPPFMTLDQAMLMSSLGGAPGGGSSLLESPVDLTKQENGMIAGKHDALLHPMDLKNNNEPTQLFQCDICSAFSSNSVEALHQHIVADRSKDPAGGDGVTVVAGTYMCNLCHYKTNLKANFQLHCKTDKHLQRLQLVNHIREGGPANQWRLKEIATHASLPVQVRCHACDYLTNDTHKLQLHAATPQHDDAAKLFGHLLANEAKLYGGRDRYYRCTLCDYMARTKLTLIRHTRSAEHERAKNERLQQLREEGKLSETDSLALVNDIFVVNKCANVDDIKFDDGFVSA</sequence>
<evidence type="ECO:0000256" key="3">
    <source>
        <dbReference type="ARBA" id="ARBA00022737"/>
    </source>
</evidence>
<dbReference type="EMBL" id="JAODUO010000010">
    <property type="protein sequence ID" value="KAK2193627.1"/>
    <property type="molecule type" value="Genomic_DNA"/>
</dbReference>
<protein>
    <recommendedName>
        <fullName evidence="11">C2H2-type domain-containing protein</fullName>
    </recommendedName>
</protein>
<dbReference type="InterPro" id="IPR036236">
    <property type="entry name" value="Znf_C2H2_sf"/>
</dbReference>
<keyword evidence="5" id="KW-0862">Zinc</keyword>
<dbReference type="GO" id="GO:0000978">
    <property type="term" value="F:RNA polymerase II cis-regulatory region sequence-specific DNA binding"/>
    <property type="evidence" value="ECO:0007669"/>
    <property type="project" value="TreeGrafter"/>
</dbReference>
<dbReference type="GO" id="GO:0005634">
    <property type="term" value="C:nucleus"/>
    <property type="evidence" value="ECO:0007669"/>
    <property type="project" value="UniProtKB-SubCell"/>
</dbReference>
<comment type="subcellular location">
    <subcellularLocation>
        <location evidence="1">Nucleus</location>
    </subcellularLocation>
</comment>
<dbReference type="InterPro" id="IPR051968">
    <property type="entry name" value="ZnFinger_Homeobox_TR"/>
</dbReference>
<dbReference type="GO" id="GO:0008270">
    <property type="term" value="F:zinc ion binding"/>
    <property type="evidence" value="ECO:0007669"/>
    <property type="project" value="UniProtKB-KW"/>
</dbReference>
<proteinExistence type="predicted"/>
<reference evidence="12" key="1">
    <citation type="journal article" date="2023" name="Mol. Biol. Evol.">
        <title>Third-Generation Sequencing Reveals the Adaptive Role of the Epigenome in Three Deep-Sea Polychaetes.</title>
        <authorList>
            <person name="Perez M."/>
            <person name="Aroh O."/>
            <person name="Sun Y."/>
            <person name="Lan Y."/>
            <person name="Juniper S.K."/>
            <person name="Young C.R."/>
            <person name="Angers B."/>
            <person name="Qian P.Y."/>
        </authorList>
    </citation>
    <scope>NUCLEOTIDE SEQUENCE</scope>
    <source>
        <strain evidence="12">R07B-5</strain>
    </source>
</reference>
<feature type="region of interest" description="Disordered" evidence="10">
    <location>
        <begin position="396"/>
        <end position="529"/>
    </location>
</feature>
<dbReference type="PANTHER" id="PTHR45891:SF3">
    <property type="entry name" value="ZINC FINGER PROTEIN 2"/>
    <property type="match status" value="1"/>
</dbReference>
<keyword evidence="2" id="KW-0479">Metal-binding</keyword>
<dbReference type="Proteomes" id="UP001209878">
    <property type="component" value="Unassembled WGS sequence"/>
</dbReference>
<evidence type="ECO:0000256" key="8">
    <source>
        <dbReference type="ARBA" id="ARBA00023242"/>
    </source>
</evidence>
<keyword evidence="6" id="KW-0238">DNA-binding</keyword>
<dbReference type="InterPro" id="IPR013087">
    <property type="entry name" value="Znf_C2H2_type"/>
</dbReference>
<dbReference type="GO" id="GO:0000981">
    <property type="term" value="F:DNA-binding transcription factor activity, RNA polymerase II-specific"/>
    <property type="evidence" value="ECO:0007669"/>
    <property type="project" value="TreeGrafter"/>
</dbReference>
<feature type="domain" description="C2H2-type" evidence="11">
    <location>
        <begin position="676"/>
        <end position="705"/>
    </location>
</feature>
<evidence type="ECO:0000256" key="7">
    <source>
        <dbReference type="ARBA" id="ARBA00023155"/>
    </source>
</evidence>
<evidence type="ECO:0000256" key="2">
    <source>
        <dbReference type="ARBA" id="ARBA00022723"/>
    </source>
</evidence>
<keyword evidence="4 9" id="KW-0863">Zinc-finger</keyword>
<keyword evidence="3" id="KW-0677">Repeat</keyword>
<evidence type="ECO:0000313" key="12">
    <source>
        <dbReference type="EMBL" id="KAK2193627.1"/>
    </source>
</evidence>
<dbReference type="PROSITE" id="PS50157">
    <property type="entry name" value="ZINC_FINGER_C2H2_2"/>
    <property type="match status" value="2"/>
</dbReference>
<evidence type="ECO:0000256" key="6">
    <source>
        <dbReference type="ARBA" id="ARBA00023125"/>
    </source>
</evidence>
<evidence type="ECO:0000256" key="9">
    <source>
        <dbReference type="PROSITE-ProRule" id="PRU00042"/>
    </source>
</evidence>
<feature type="region of interest" description="Disordered" evidence="10">
    <location>
        <begin position="706"/>
        <end position="754"/>
    </location>
</feature>
<feature type="domain" description="C2H2-type" evidence="11">
    <location>
        <begin position="1041"/>
        <end position="1070"/>
    </location>
</feature>
<feature type="compositionally biased region" description="Polar residues" evidence="10">
    <location>
        <begin position="63"/>
        <end position="73"/>
    </location>
</feature>
<accession>A0AAD9PF25</accession>
<feature type="compositionally biased region" description="Polar residues" evidence="10">
    <location>
        <begin position="457"/>
        <end position="472"/>
    </location>
</feature>
<feature type="compositionally biased region" description="Low complexity" evidence="10">
    <location>
        <begin position="729"/>
        <end position="738"/>
    </location>
</feature>
<organism evidence="12 13">
    <name type="scientific">Ridgeia piscesae</name>
    <name type="common">Tubeworm</name>
    <dbReference type="NCBI Taxonomy" id="27915"/>
    <lineage>
        <taxon>Eukaryota</taxon>
        <taxon>Metazoa</taxon>
        <taxon>Spiralia</taxon>
        <taxon>Lophotrochozoa</taxon>
        <taxon>Annelida</taxon>
        <taxon>Polychaeta</taxon>
        <taxon>Sedentaria</taxon>
        <taxon>Canalipalpata</taxon>
        <taxon>Sabellida</taxon>
        <taxon>Siboglinidae</taxon>
        <taxon>Ridgeia</taxon>
    </lineage>
</organism>
<name>A0AAD9PF25_RIDPI</name>
<keyword evidence="7" id="KW-0371">Homeobox</keyword>
<evidence type="ECO:0000256" key="5">
    <source>
        <dbReference type="ARBA" id="ARBA00022833"/>
    </source>
</evidence>
<dbReference type="Pfam" id="PF00096">
    <property type="entry name" value="zf-C2H2"/>
    <property type="match status" value="2"/>
</dbReference>
<feature type="compositionally biased region" description="Low complexity" evidence="10">
    <location>
        <begin position="415"/>
        <end position="446"/>
    </location>
</feature>
<feature type="compositionally biased region" description="Low complexity" evidence="10">
    <location>
        <begin position="510"/>
        <end position="521"/>
    </location>
</feature>
<feature type="region of interest" description="Disordered" evidence="10">
    <location>
        <begin position="56"/>
        <end position="130"/>
    </location>
</feature>
<dbReference type="SUPFAM" id="SSF57667">
    <property type="entry name" value="beta-beta-alpha zinc fingers"/>
    <property type="match status" value="2"/>
</dbReference>
<feature type="compositionally biased region" description="Acidic residues" evidence="10">
    <location>
        <begin position="75"/>
        <end position="86"/>
    </location>
</feature>
<evidence type="ECO:0000259" key="11">
    <source>
        <dbReference type="PROSITE" id="PS50157"/>
    </source>
</evidence>
<gene>
    <name evidence="12" type="ORF">NP493_11g12015</name>
</gene>
<evidence type="ECO:0000256" key="10">
    <source>
        <dbReference type="SAM" id="MobiDB-lite"/>
    </source>
</evidence>
<dbReference type="PROSITE" id="PS00028">
    <property type="entry name" value="ZINC_FINGER_C2H2_1"/>
    <property type="match status" value="1"/>
</dbReference>